<accession>A0A511ABS9</accession>
<keyword evidence="1" id="KW-0812">Transmembrane</keyword>
<feature type="transmembrane region" description="Helical" evidence="1">
    <location>
        <begin position="36"/>
        <end position="61"/>
    </location>
</feature>
<dbReference type="RefSeq" id="WP_147038255.1">
    <property type="nucleotide sequence ID" value="NZ_BJUW01000003.1"/>
</dbReference>
<feature type="transmembrane region" description="Helical" evidence="1">
    <location>
        <begin position="164"/>
        <end position="187"/>
    </location>
</feature>
<comment type="caution">
    <text evidence="2">The sequence shown here is derived from an EMBL/GenBank/DDBJ whole genome shotgun (WGS) entry which is preliminary data.</text>
</comment>
<feature type="transmembrane region" description="Helical" evidence="1">
    <location>
        <begin position="93"/>
        <end position="115"/>
    </location>
</feature>
<protein>
    <recommendedName>
        <fullName evidence="4">Acyl-CoA synthetase</fullName>
    </recommendedName>
</protein>
<evidence type="ECO:0000313" key="2">
    <source>
        <dbReference type="EMBL" id="GEK85605.1"/>
    </source>
</evidence>
<evidence type="ECO:0000256" key="1">
    <source>
        <dbReference type="SAM" id="Phobius"/>
    </source>
</evidence>
<feature type="transmembrane region" description="Helical" evidence="1">
    <location>
        <begin position="127"/>
        <end position="144"/>
    </location>
</feature>
<feature type="transmembrane region" description="Helical" evidence="1">
    <location>
        <begin position="12"/>
        <end position="30"/>
    </location>
</feature>
<gene>
    <name evidence="2" type="ORF">MAE01_07810</name>
</gene>
<dbReference type="EMBL" id="BJUW01000003">
    <property type="protein sequence ID" value="GEK85605.1"/>
    <property type="molecule type" value="Genomic_DNA"/>
</dbReference>
<dbReference type="AlphaFoldDB" id="A0A511ABS9"/>
<dbReference type="OrthoDB" id="5083956at2"/>
<proteinExistence type="predicted"/>
<evidence type="ECO:0008006" key="4">
    <source>
        <dbReference type="Google" id="ProtNLM"/>
    </source>
</evidence>
<feature type="transmembrane region" description="Helical" evidence="1">
    <location>
        <begin position="68"/>
        <end position="87"/>
    </location>
</feature>
<keyword evidence="3" id="KW-1185">Reference proteome</keyword>
<organism evidence="2 3">
    <name type="scientific">Microbacterium aerolatum</name>
    <dbReference type="NCBI Taxonomy" id="153731"/>
    <lineage>
        <taxon>Bacteria</taxon>
        <taxon>Bacillati</taxon>
        <taxon>Actinomycetota</taxon>
        <taxon>Actinomycetes</taxon>
        <taxon>Micrococcales</taxon>
        <taxon>Microbacteriaceae</taxon>
        <taxon>Microbacterium</taxon>
    </lineage>
</organism>
<sequence length="214" mass="21813">MSAPARAFTVRHVQLLRALFAAAAALMITFSPDHSAVIGFSVFGGFAAASGFILILAAWVVASAGNRWPFILLAALDLAAAIVSGIPTWRTDAAFFIVVIVWAAATGLVELIAGLRARRTDPGAKDAMTIGALGLVLAVVLLLIPADYVLQYSVGPEALTLSGIILAVGMFGGYSAIVAVFLAIAGFSPRRAAPVKDAETADAASDSVDTGGAA</sequence>
<reference evidence="2 3" key="1">
    <citation type="submission" date="2019-07" db="EMBL/GenBank/DDBJ databases">
        <title>Whole genome shotgun sequence of Microbacterium aerolatum NBRC 103071.</title>
        <authorList>
            <person name="Hosoyama A."/>
            <person name="Uohara A."/>
            <person name="Ohji S."/>
            <person name="Ichikawa N."/>
        </authorList>
    </citation>
    <scope>NUCLEOTIDE SEQUENCE [LARGE SCALE GENOMIC DNA]</scope>
    <source>
        <strain evidence="2 3">NBRC 103071</strain>
    </source>
</reference>
<keyword evidence="1" id="KW-0472">Membrane</keyword>
<evidence type="ECO:0000313" key="3">
    <source>
        <dbReference type="Proteomes" id="UP000321225"/>
    </source>
</evidence>
<dbReference type="Proteomes" id="UP000321225">
    <property type="component" value="Unassembled WGS sequence"/>
</dbReference>
<keyword evidence="1" id="KW-1133">Transmembrane helix</keyword>
<name>A0A511ABS9_9MICO</name>